<dbReference type="CDD" id="cd13329">
    <property type="entry name" value="PH_RhoGEF"/>
    <property type="match status" value="1"/>
</dbReference>
<dbReference type="InterPro" id="IPR041020">
    <property type="entry name" value="PH_16"/>
</dbReference>
<feature type="region of interest" description="Disordered" evidence="6">
    <location>
        <begin position="568"/>
        <end position="718"/>
    </location>
</feature>
<accession>A0A1Q3G0B4</accession>
<dbReference type="SMART" id="SM00325">
    <property type="entry name" value="RhoGEF"/>
    <property type="match status" value="1"/>
</dbReference>
<dbReference type="SMART" id="SM00233">
    <property type="entry name" value="PH"/>
    <property type="match status" value="1"/>
</dbReference>
<dbReference type="Pfam" id="PF17838">
    <property type="entry name" value="PH_16"/>
    <property type="match status" value="1"/>
</dbReference>
<name>A0A1Q3G0B4_CULTA</name>
<dbReference type="EMBL" id="GFDL01001833">
    <property type="protein sequence ID" value="JAV33212.1"/>
    <property type="molecule type" value="Transcribed_RNA"/>
</dbReference>
<evidence type="ECO:0000259" key="7">
    <source>
        <dbReference type="PROSITE" id="PS50003"/>
    </source>
</evidence>
<dbReference type="GO" id="GO:0007186">
    <property type="term" value="P:G protein-coupled receptor signaling pathway"/>
    <property type="evidence" value="ECO:0007669"/>
    <property type="project" value="TreeGrafter"/>
</dbReference>
<keyword evidence="4 5" id="KW-0175">Coiled coil</keyword>
<dbReference type="InterPro" id="IPR000219">
    <property type="entry name" value="DH_dom"/>
</dbReference>
<keyword evidence="2" id="KW-0963">Cytoplasm</keyword>
<feature type="coiled-coil region" evidence="5">
    <location>
        <begin position="1013"/>
        <end position="1040"/>
    </location>
</feature>
<feature type="domain" description="PH" evidence="7">
    <location>
        <begin position="443"/>
        <end position="555"/>
    </location>
</feature>
<dbReference type="InterPro" id="IPR011993">
    <property type="entry name" value="PH-like_dom_sf"/>
</dbReference>
<evidence type="ECO:0000259" key="8">
    <source>
        <dbReference type="PROSITE" id="PS50010"/>
    </source>
</evidence>
<dbReference type="PANTHER" id="PTHR45872">
    <property type="entry name" value="RHO GUANINE NUCLEOTIDE EXCHANGE FACTOR 2, ISOFORM D"/>
    <property type="match status" value="1"/>
</dbReference>
<feature type="compositionally biased region" description="Gly residues" evidence="6">
    <location>
        <begin position="106"/>
        <end position="118"/>
    </location>
</feature>
<evidence type="ECO:0000256" key="4">
    <source>
        <dbReference type="ARBA" id="ARBA00023054"/>
    </source>
</evidence>
<feature type="domain" description="DH" evidence="8">
    <location>
        <begin position="209"/>
        <end position="404"/>
    </location>
</feature>
<sequence>MWKSKISDRLCCLPSCYNLYFVFLNVTICKDFLKSIYSILTTSTMLDEGEANTSFGKLIWQLLSFISDEQNEASSLINNYSSSSTSSLPLGLESRSTSLEAVAPVGGPGSSAGPGGPGAASSASAAAASSVPCPSANVSLANSSALFSSPSGNAANLSNLSGTSSYGLGFVTAREWNDSEDEGNFEPEVDWSSNIAPDVLATLCDAEKKRQEVINEIYQTERNHVRTLRLLEGIFMRPMQESGALPTELLTLLFPPSLRRLQELHTTFETTLKARRAEHCHVVREIGDLLTLMFDGQSGDDLKEHAAYFCARQQIALEALKERRKKDENLHRLLMKAESHKACRRLQLKDLLPTVLQRLTKYPLLFDNLYNFTVRVHPDNETEAQAIKKALESSKRILDHVNQAVRQEEDSHKLITIQRKLDKSGLDKDASSEFRNIDLTVRKLIHDGPLTMKKNPGVQLHGLLFEDMMVLLQKQDDKYLLKYHSSPGIGGNESKITEGRFNPITRINLILVRQSAVDKNTFFLINTNVSQMLELTAPSSSECKTWFKHISDAADAYKARTKGSHEYAEDGTGAGAGSGGHPPKDTFETVTESQKIEQISATPLDPRLERKDSSQQCRAISTGGGPTPSIGHSTSNASTGSAGSGGNNNNEDSLPNKNRTANESDDNVENEEKEKVKRRSQYGGSEYNNGDDDLQKPPVEGDEGSDGRSAGHHYRGRGHGCALTQQCSLVAPSEIHVSVSSALTAEPILTPTEKLRRLDQAIRKTLVEKQRVVCDMFRVPDEHFLAIADIAGQPEAPQKEPTDIILAAFAHIQSLTDVLNEHMRVSQGQEVAAVSGAGVCDECHRKAGGGRAVSTGLAELNGTGAAVSAEPTTGVAPIASVLDNDQVNITEDEDGYCEIDEVRAAAVLLESQLAEAEKLKKLAAEASDAANSLDDSDGHNKSGDSHIEVVNENYDSTQNHLQPKLVTAAGGVDLCGRNRLLHASALAPTIPCHLIASYVTGLNAQISQLLPKISERDLEREQLRRENQHLRELLNAMHQERVLESQETTEAPVTDPESQQQQTNKPQPTPQPSAAPTDPAATAATAQAADPSSNSSSTVNE</sequence>
<evidence type="ECO:0000256" key="6">
    <source>
        <dbReference type="SAM" id="MobiDB-lite"/>
    </source>
</evidence>
<dbReference type="InterPro" id="IPR001849">
    <property type="entry name" value="PH_domain"/>
</dbReference>
<dbReference type="SUPFAM" id="SSF48065">
    <property type="entry name" value="DBL homology domain (DH-domain)"/>
    <property type="match status" value="1"/>
</dbReference>
<dbReference type="SUPFAM" id="SSF50729">
    <property type="entry name" value="PH domain-like"/>
    <property type="match status" value="1"/>
</dbReference>
<dbReference type="PANTHER" id="PTHR45872:SF2">
    <property type="entry name" value="RHO GUANINE NUCLEOTIDE EXCHANGE FACTOR 2, ISOFORM D"/>
    <property type="match status" value="1"/>
</dbReference>
<feature type="region of interest" description="Disordered" evidence="6">
    <location>
        <begin position="1043"/>
        <end position="1101"/>
    </location>
</feature>
<dbReference type="InterPro" id="IPR035899">
    <property type="entry name" value="DBL_dom_sf"/>
</dbReference>
<feature type="compositionally biased region" description="Polar residues" evidence="6">
    <location>
        <begin position="588"/>
        <end position="601"/>
    </location>
</feature>
<dbReference type="GO" id="GO:0005737">
    <property type="term" value="C:cytoplasm"/>
    <property type="evidence" value="ECO:0007669"/>
    <property type="project" value="UniProtKB-SubCell"/>
</dbReference>
<evidence type="ECO:0000256" key="5">
    <source>
        <dbReference type="SAM" id="Coils"/>
    </source>
</evidence>
<feature type="coiled-coil region" evidence="5">
    <location>
        <begin position="899"/>
        <end position="936"/>
    </location>
</feature>
<dbReference type="Pfam" id="PF00621">
    <property type="entry name" value="RhoGEF"/>
    <property type="match status" value="1"/>
</dbReference>
<reference evidence="9" key="1">
    <citation type="submission" date="2017-01" db="EMBL/GenBank/DDBJ databases">
        <title>A deep insight into the sialotranscriptome of adult male and female Cluex tarsalis mosquitoes.</title>
        <authorList>
            <person name="Ribeiro J.M."/>
            <person name="Moreira F."/>
            <person name="Bernard K.A."/>
            <person name="Calvo E."/>
        </authorList>
    </citation>
    <scope>NUCLEOTIDE SEQUENCE</scope>
    <source>
        <strain evidence="9">Kern County</strain>
        <tissue evidence="9">Salivary glands</tissue>
    </source>
</reference>
<dbReference type="GO" id="GO:0005085">
    <property type="term" value="F:guanyl-nucleotide exchange factor activity"/>
    <property type="evidence" value="ECO:0007669"/>
    <property type="project" value="InterPro"/>
</dbReference>
<evidence type="ECO:0000256" key="3">
    <source>
        <dbReference type="ARBA" id="ARBA00022553"/>
    </source>
</evidence>
<feature type="compositionally biased region" description="Low complexity" evidence="6">
    <location>
        <begin position="631"/>
        <end position="641"/>
    </location>
</feature>
<proteinExistence type="predicted"/>
<dbReference type="CDD" id="cd00160">
    <property type="entry name" value="RhoGEF"/>
    <property type="match status" value="1"/>
</dbReference>
<organism evidence="9">
    <name type="scientific">Culex tarsalis</name>
    <name type="common">Encephalitis mosquito</name>
    <dbReference type="NCBI Taxonomy" id="7177"/>
    <lineage>
        <taxon>Eukaryota</taxon>
        <taxon>Metazoa</taxon>
        <taxon>Ecdysozoa</taxon>
        <taxon>Arthropoda</taxon>
        <taxon>Hexapoda</taxon>
        <taxon>Insecta</taxon>
        <taxon>Pterygota</taxon>
        <taxon>Neoptera</taxon>
        <taxon>Endopterygota</taxon>
        <taxon>Diptera</taxon>
        <taxon>Nematocera</taxon>
        <taxon>Culicoidea</taxon>
        <taxon>Culicidae</taxon>
        <taxon>Culicinae</taxon>
        <taxon>Culicini</taxon>
        <taxon>Culex</taxon>
        <taxon>Culex</taxon>
    </lineage>
</organism>
<dbReference type="PROSITE" id="PS50003">
    <property type="entry name" value="PH_DOMAIN"/>
    <property type="match status" value="1"/>
</dbReference>
<protein>
    <submittedName>
        <fullName evidence="9">Putative guanine nucleotide exchange factor</fullName>
    </submittedName>
</protein>
<keyword evidence="3" id="KW-0597">Phosphoprotein</keyword>
<feature type="compositionally biased region" description="Low complexity" evidence="6">
    <location>
        <begin position="1074"/>
        <end position="1093"/>
    </location>
</feature>
<dbReference type="GO" id="GO:0001664">
    <property type="term" value="F:G protein-coupled receptor binding"/>
    <property type="evidence" value="ECO:0007669"/>
    <property type="project" value="TreeGrafter"/>
</dbReference>
<feature type="compositionally biased region" description="Polar residues" evidence="6">
    <location>
        <begin position="651"/>
        <end position="661"/>
    </location>
</feature>
<evidence type="ECO:0000313" key="9">
    <source>
        <dbReference type="EMBL" id="JAV33212.1"/>
    </source>
</evidence>
<dbReference type="Gene3D" id="1.20.900.10">
    <property type="entry name" value="Dbl homology (DH) domain"/>
    <property type="match status" value="1"/>
</dbReference>
<evidence type="ECO:0000256" key="1">
    <source>
        <dbReference type="ARBA" id="ARBA00004496"/>
    </source>
</evidence>
<feature type="region of interest" description="Disordered" evidence="6">
    <location>
        <begin position="103"/>
        <end position="123"/>
    </location>
</feature>
<evidence type="ECO:0000256" key="2">
    <source>
        <dbReference type="ARBA" id="ARBA00022490"/>
    </source>
</evidence>
<comment type="subcellular location">
    <subcellularLocation>
        <location evidence="1">Cytoplasm</location>
    </subcellularLocation>
</comment>
<dbReference type="PROSITE" id="PS50010">
    <property type="entry name" value="DH_2"/>
    <property type="match status" value="1"/>
</dbReference>
<dbReference type="AlphaFoldDB" id="A0A1Q3G0B4"/>
<dbReference type="Gene3D" id="2.30.29.30">
    <property type="entry name" value="Pleckstrin-homology domain (PH domain)/Phosphotyrosine-binding domain (PTB)"/>
    <property type="match status" value="1"/>
</dbReference>